<reference evidence="9 10" key="1">
    <citation type="submission" date="2023-08" db="EMBL/GenBank/DDBJ databases">
        <title>Annotated Genome Sequence of Vanrija albida AlHP1.</title>
        <authorList>
            <person name="Herzog R."/>
        </authorList>
    </citation>
    <scope>NUCLEOTIDE SEQUENCE [LARGE SCALE GENOMIC DNA]</scope>
    <source>
        <strain evidence="9 10">AlHP1</strain>
    </source>
</reference>
<feature type="region of interest" description="Disordered" evidence="8">
    <location>
        <begin position="747"/>
        <end position="790"/>
    </location>
</feature>
<evidence type="ECO:0000256" key="6">
    <source>
        <dbReference type="ARBA" id="ARBA00023306"/>
    </source>
</evidence>
<feature type="region of interest" description="Disordered" evidence="8">
    <location>
        <begin position="1"/>
        <end position="29"/>
    </location>
</feature>
<evidence type="ECO:0000256" key="3">
    <source>
        <dbReference type="ARBA" id="ARBA00022776"/>
    </source>
</evidence>
<dbReference type="Pfam" id="PF12895">
    <property type="entry name" value="ANAPC3"/>
    <property type="match status" value="1"/>
</dbReference>
<keyword evidence="5 7" id="KW-0802">TPR repeat</keyword>
<dbReference type="SUPFAM" id="SSF48452">
    <property type="entry name" value="TPR-like"/>
    <property type="match status" value="2"/>
</dbReference>
<evidence type="ECO:0000256" key="4">
    <source>
        <dbReference type="ARBA" id="ARBA00022786"/>
    </source>
</evidence>
<dbReference type="PANTHER" id="PTHR12558:SF9">
    <property type="entry name" value="CELL DIVISION CYCLE PROTEIN 16 HOMOLOG"/>
    <property type="match status" value="1"/>
</dbReference>
<dbReference type="InterPro" id="IPR019734">
    <property type="entry name" value="TPR_rpt"/>
</dbReference>
<keyword evidence="4" id="KW-0833">Ubl conjugation pathway</keyword>
<keyword evidence="2" id="KW-0677">Repeat</keyword>
<dbReference type="InterPro" id="IPR011990">
    <property type="entry name" value="TPR-like_helical_dom_sf"/>
</dbReference>
<name>A0ABR3Q234_9TREE</name>
<dbReference type="Pfam" id="PF13432">
    <property type="entry name" value="TPR_16"/>
    <property type="match status" value="1"/>
</dbReference>
<evidence type="ECO:0000256" key="7">
    <source>
        <dbReference type="PROSITE-ProRule" id="PRU00339"/>
    </source>
</evidence>
<organism evidence="9 10">
    <name type="scientific">Vanrija albida</name>
    <dbReference type="NCBI Taxonomy" id="181172"/>
    <lineage>
        <taxon>Eukaryota</taxon>
        <taxon>Fungi</taxon>
        <taxon>Dikarya</taxon>
        <taxon>Basidiomycota</taxon>
        <taxon>Agaricomycotina</taxon>
        <taxon>Tremellomycetes</taxon>
        <taxon>Trichosporonales</taxon>
        <taxon>Trichosporonaceae</taxon>
        <taxon>Vanrija</taxon>
    </lineage>
</organism>
<dbReference type="PROSITE" id="PS50005">
    <property type="entry name" value="TPR"/>
    <property type="match status" value="4"/>
</dbReference>
<feature type="region of interest" description="Disordered" evidence="8">
    <location>
        <begin position="85"/>
        <end position="117"/>
    </location>
</feature>
<keyword evidence="10" id="KW-1185">Reference proteome</keyword>
<dbReference type="Proteomes" id="UP001565368">
    <property type="component" value="Unassembled WGS sequence"/>
</dbReference>
<evidence type="ECO:0000313" key="10">
    <source>
        <dbReference type="Proteomes" id="UP001565368"/>
    </source>
</evidence>
<keyword evidence="3" id="KW-0498">Mitosis</keyword>
<dbReference type="EMBL" id="JBBXJM010000004">
    <property type="protein sequence ID" value="KAL1408776.1"/>
    <property type="molecule type" value="Genomic_DNA"/>
</dbReference>
<evidence type="ECO:0000313" key="9">
    <source>
        <dbReference type="EMBL" id="KAL1408776.1"/>
    </source>
</evidence>
<dbReference type="RefSeq" id="XP_069208720.1">
    <property type="nucleotide sequence ID" value="XM_069354078.1"/>
</dbReference>
<evidence type="ECO:0000256" key="5">
    <source>
        <dbReference type="ARBA" id="ARBA00022803"/>
    </source>
</evidence>
<dbReference type="Gene3D" id="1.25.40.10">
    <property type="entry name" value="Tetratricopeptide repeat domain"/>
    <property type="match status" value="1"/>
</dbReference>
<evidence type="ECO:0000256" key="8">
    <source>
        <dbReference type="SAM" id="MobiDB-lite"/>
    </source>
</evidence>
<sequence length="790" mass="86739">MSTQTPFGNGVAYTPQNAPPLRRGNGLGSVGRPSLSASFSLNPADVSGISELSGQSSIRGRAAFLSSAEQGHLGMGQVSPRVRPSLYANRAGPSNGPARFLPAPETRHTRSRSRLSEVMDEDVLGTSSDELDDVERWGMIDSMRQWRQDAIMQHLYQTAAFWGDKLFSWTGEVDDGFWLAQSYFLQGNYLKAERLLTELQPAPKSSSALKGKGKGRGELADDEDEAAPASIRLIEKALPCRYLAVQCLIHQDKHAEALEMVGESNAFRDDRLNPRPAPDELKLHSSMCYLRGILHLRLSSLQLAKECFIEALVVDPKNYEAFRELVEGQMMSSEEEWEFINNLAYRDTLQPEAAAFVRLMYLSKLRKDSHVTEIAAVRRELAATYGLGDNCDVMVGEAEELFARYKWEECYVVTSKILERVPGHVGALPLHLACMHHLPRLRSSLFMLAHDLVDQSPQAATTWYAVGLWYFTGRRWAEARRYFSKANLIDSRFAPAWVAFGHSFAWEGEHEQAITAYSTTARLFPGSHLTFLFIGQEHLQLSASALAEEYFLAAAAIHPSDPLLLHELGVAAYNRDDHANAIECFQRAISGAGDMQGAAQTWAVTHCNLGHALRVQGRYAEARAAYQACIRLDPTNATAYASQAMLSQLEGDVRGAIRLYHAALSLAPQDPMATVLLEMALREQVEVLDPTTLPGLPAAIAQRDLDPFGVPKGNPAFGPLPIEVDPATLSDAGGDSTSMSLSQAGFDVPAATPRAGGAELEPDASVSLRTRSHVPATPGEESSWMEIEED</sequence>
<keyword evidence="1" id="KW-0132">Cell division</keyword>
<protein>
    <submittedName>
        <fullName evidence="9">Anaphase-promoting complex subunit Cut9</fullName>
    </submittedName>
</protein>
<keyword evidence="6" id="KW-0131">Cell cycle</keyword>
<dbReference type="SMART" id="SM00028">
    <property type="entry name" value="TPR"/>
    <property type="match status" value="7"/>
</dbReference>
<dbReference type="Pfam" id="PF00515">
    <property type="entry name" value="TPR_1"/>
    <property type="match status" value="1"/>
</dbReference>
<feature type="repeat" description="TPR" evidence="7">
    <location>
        <begin position="285"/>
        <end position="318"/>
    </location>
</feature>
<dbReference type="GeneID" id="95986632"/>
<proteinExistence type="predicted"/>
<accession>A0ABR3Q234</accession>
<feature type="repeat" description="TPR" evidence="7">
    <location>
        <begin position="637"/>
        <end position="670"/>
    </location>
</feature>
<feature type="region of interest" description="Disordered" evidence="8">
    <location>
        <begin position="203"/>
        <end position="223"/>
    </location>
</feature>
<gene>
    <name evidence="9" type="primary">cut9</name>
    <name evidence="9" type="ORF">Q8F55_005589</name>
</gene>
<evidence type="ECO:0000256" key="2">
    <source>
        <dbReference type="ARBA" id="ARBA00022737"/>
    </source>
</evidence>
<feature type="repeat" description="TPR" evidence="7">
    <location>
        <begin position="494"/>
        <end position="527"/>
    </location>
</feature>
<comment type="caution">
    <text evidence="9">The sequence shown here is derived from an EMBL/GenBank/DDBJ whole genome shotgun (WGS) entry which is preliminary data.</text>
</comment>
<feature type="repeat" description="TPR" evidence="7">
    <location>
        <begin position="603"/>
        <end position="636"/>
    </location>
</feature>
<evidence type="ECO:0000256" key="1">
    <source>
        <dbReference type="ARBA" id="ARBA00022618"/>
    </source>
</evidence>
<dbReference type="PANTHER" id="PTHR12558">
    <property type="entry name" value="CELL DIVISION CYCLE 16,23,27"/>
    <property type="match status" value="1"/>
</dbReference>